<keyword evidence="2" id="KW-0472">Membrane</keyword>
<feature type="region of interest" description="Disordered" evidence="1">
    <location>
        <begin position="53"/>
        <end position="78"/>
    </location>
</feature>
<keyword evidence="2" id="KW-1133">Transmembrane helix</keyword>
<sequence>MIITRHKRDVNLFVLQLGAALAISFAGLLFSRFKKQTKRIGATLPPLRPQSPGLRLYHGYRGSPNKSVDIDLPSDCRN</sequence>
<organism evidence="3 4">
    <name type="scientific">Brassica cretica</name>
    <name type="common">Mustard</name>
    <dbReference type="NCBI Taxonomy" id="69181"/>
    <lineage>
        <taxon>Eukaryota</taxon>
        <taxon>Viridiplantae</taxon>
        <taxon>Streptophyta</taxon>
        <taxon>Embryophyta</taxon>
        <taxon>Tracheophyta</taxon>
        <taxon>Spermatophyta</taxon>
        <taxon>Magnoliopsida</taxon>
        <taxon>eudicotyledons</taxon>
        <taxon>Gunneridae</taxon>
        <taxon>Pentapetalae</taxon>
        <taxon>rosids</taxon>
        <taxon>malvids</taxon>
        <taxon>Brassicales</taxon>
        <taxon>Brassicaceae</taxon>
        <taxon>Brassiceae</taxon>
        <taxon>Brassica</taxon>
    </lineage>
</organism>
<dbReference type="AlphaFoldDB" id="A0A8S9PJN7"/>
<dbReference type="Proteomes" id="UP000712600">
    <property type="component" value="Unassembled WGS sequence"/>
</dbReference>
<name>A0A8S9PJN7_BRACR</name>
<comment type="caution">
    <text evidence="3">The sequence shown here is derived from an EMBL/GenBank/DDBJ whole genome shotgun (WGS) entry which is preliminary data.</text>
</comment>
<evidence type="ECO:0000313" key="3">
    <source>
        <dbReference type="EMBL" id="KAF3521324.1"/>
    </source>
</evidence>
<protein>
    <submittedName>
        <fullName evidence="3">Uncharacterized protein</fullName>
    </submittedName>
</protein>
<gene>
    <name evidence="3" type="ORF">F2Q69_00047336</name>
</gene>
<dbReference type="EMBL" id="QGKX02001347">
    <property type="protein sequence ID" value="KAF3521324.1"/>
    <property type="molecule type" value="Genomic_DNA"/>
</dbReference>
<reference evidence="3" key="1">
    <citation type="submission" date="2019-12" db="EMBL/GenBank/DDBJ databases">
        <title>Genome sequencing and annotation of Brassica cretica.</title>
        <authorList>
            <person name="Studholme D.J."/>
            <person name="Sarris P."/>
        </authorList>
    </citation>
    <scope>NUCLEOTIDE SEQUENCE</scope>
    <source>
        <strain evidence="3">PFS-109/04</strain>
        <tissue evidence="3">Leaf</tissue>
    </source>
</reference>
<proteinExistence type="predicted"/>
<evidence type="ECO:0000313" key="4">
    <source>
        <dbReference type="Proteomes" id="UP000712600"/>
    </source>
</evidence>
<keyword evidence="2" id="KW-0812">Transmembrane</keyword>
<evidence type="ECO:0000256" key="2">
    <source>
        <dbReference type="SAM" id="Phobius"/>
    </source>
</evidence>
<evidence type="ECO:0000256" key="1">
    <source>
        <dbReference type="SAM" id="MobiDB-lite"/>
    </source>
</evidence>
<feature type="transmembrane region" description="Helical" evidence="2">
    <location>
        <begin position="12"/>
        <end position="30"/>
    </location>
</feature>
<accession>A0A8S9PJN7</accession>